<accession>A0A4V6DXT1</accession>
<feature type="repeat" description="Solcar" evidence="10">
    <location>
        <begin position="188"/>
        <end position="291"/>
    </location>
</feature>
<keyword evidence="5" id="KW-0677">Repeat</keyword>
<keyword evidence="6" id="KW-0999">Mitochondrion inner membrane</keyword>
<feature type="transmembrane region" description="Helical" evidence="12">
    <location>
        <begin position="62"/>
        <end position="80"/>
    </location>
</feature>
<evidence type="ECO:0000313" key="14">
    <source>
        <dbReference type="Proteomes" id="UP000308133"/>
    </source>
</evidence>
<feature type="transmembrane region" description="Helical" evidence="12">
    <location>
        <begin position="100"/>
        <end position="121"/>
    </location>
</feature>
<feature type="transmembrane region" description="Helical" evidence="12">
    <location>
        <begin position="6"/>
        <end position="25"/>
    </location>
</feature>
<dbReference type="SUPFAM" id="SSF103506">
    <property type="entry name" value="Mitochondrial carrier"/>
    <property type="match status" value="1"/>
</dbReference>
<evidence type="ECO:0000256" key="1">
    <source>
        <dbReference type="ARBA" id="ARBA00004225"/>
    </source>
</evidence>
<evidence type="ECO:0000256" key="5">
    <source>
        <dbReference type="ARBA" id="ARBA00022737"/>
    </source>
</evidence>
<evidence type="ECO:0000256" key="4">
    <source>
        <dbReference type="ARBA" id="ARBA00022692"/>
    </source>
</evidence>
<evidence type="ECO:0000256" key="12">
    <source>
        <dbReference type="SAM" id="Phobius"/>
    </source>
</evidence>
<dbReference type="Pfam" id="PF00153">
    <property type="entry name" value="Mito_carr"/>
    <property type="match status" value="3"/>
</dbReference>
<organism evidence="13 14">
    <name type="scientific">Elsinoe australis</name>
    <dbReference type="NCBI Taxonomy" id="40998"/>
    <lineage>
        <taxon>Eukaryota</taxon>
        <taxon>Fungi</taxon>
        <taxon>Dikarya</taxon>
        <taxon>Ascomycota</taxon>
        <taxon>Pezizomycotina</taxon>
        <taxon>Dothideomycetes</taxon>
        <taxon>Dothideomycetidae</taxon>
        <taxon>Myriangiales</taxon>
        <taxon>Elsinoaceae</taxon>
        <taxon>Elsinoe</taxon>
    </lineage>
</organism>
<dbReference type="InterPro" id="IPR018108">
    <property type="entry name" value="MCP_transmembrane"/>
</dbReference>
<dbReference type="GO" id="GO:0031966">
    <property type="term" value="C:mitochondrial membrane"/>
    <property type="evidence" value="ECO:0007669"/>
    <property type="project" value="UniProtKB-SubCell"/>
</dbReference>
<proteinExistence type="inferred from homology"/>
<keyword evidence="4 10" id="KW-0812">Transmembrane</keyword>
<feature type="repeat" description="Solcar" evidence="10">
    <location>
        <begin position="95"/>
        <end position="178"/>
    </location>
</feature>
<dbReference type="InterPro" id="IPR023395">
    <property type="entry name" value="MCP_dom_sf"/>
</dbReference>
<evidence type="ECO:0000313" key="13">
    <source>
        <dbReference type="EMBL" id="TKX27002.1"/>
    </source>
</evidence>
<dbReference type="InterPro" id="IPR050567">
    <property type="entry name" value="Mitochondrial_Carrier"/>
</dbReference>
<evidence type="ECO:0000256" key="6">
    <source>
        <dbReference type="ARBA" id="ARBA00022792"/>
    </source>
</evidence>
<keyword evidence="8" id="KW-0496">Mitochondrion</keyword>
<dbReference type="EMBL" id="PTQR01000009">
    <property type="protein sequence ID" value="TKX27002.1"/>
    <property type="molecule type" value="Genomic_DNA"/>
</dbReference>
<name>A0A4V6DXT1_9PEZI</name>
<dbReference type="Proteomes" id="UP000308133">
    <property type="component" value="Unassembled WGS sequence"/>
</dbReference>
<dbReference type="GO" id="GO:0022857">
    <property type="term" value="F:transmembrane transporter activity"/>
    <property type="evidence" value="ECO:0007669"/>
    <property type="project" value="TreeGrafter"/>
</dbReference>
<evidence type="ECO:0000256" key="9">
    <source>
        <dbReference type="ARBA" id="ARBA00023136"/>
    </source>
</evidence>
<keyword evidence="7 12" id="KW-1133">Transmembrane helix</keyword>
<dbReference type="AlphaFoldDB" id="A0A4V6DXT1"/>
<comment type="caution">
    <text evidence="13">The sequence shown here is derived from an EMBL/GenBank/DDBJ whole genome shotgun (WGS) entry which is preliminary data.</text>
</comment>
<feature type="transmembrane region" description="Helical" evidence="12">
    <location>
        <begin position="190"/>
        <end position="211"/>
    </location>
</feature>
<evidence type="ECO:0000256" key="2">
    <source>
        <dbReference type="ARBA" id="ARBA00006375"/>
    </source>
</evidence>
<keyword evidence="9 10" id="KW-0472">Membrane</keyword>
<protein>
    <submittedName>
        <fullName evidence="13">Uncharacterized protein</fullName>
    </submittedName>
</protein>
<evidence type="ECO:0000256" key="7">
    <source>
        <dbReference type="ARBA" id="ARBA00022989"/>
    </source>
</evidence>
<evidence type="ECO:0000256" key="11">
    <source>
        <dbReference type="RuleBase" id="RU000488"/>
    </source>
</evidence>
<comment type="subcellular location">
    <subcellularLocation>
        <location evidence="1">Mitochondrion membrane</location>
        <topology evidence="1">Multi-pass membrane protein</topology>
    </subcellularLocation>
</comment>
<dbReference type="PANTHER" id="PTHR45624:SF10">
    <property type="entry name" value="SLC (SOLUTE CARRIER) HOMOLOG"/>
    <property type="match status" value="1"/>
</dbReference>
<keyword evidence="3 11" id="KW-0813">Transport</keyword>
<gene>
    <name evidence="13" type="ORF">C1H76_0756</name>
</gene>
<evidence type="ECO:0000256" key="8">
    <source>
        <dbReference type="ARBA" id="ARBA00023128"/>
    </source>
</evidence>
<dbReference type="Gene3D" id="1.50.40.10">
    <property type="entry name" value="Mitochondrial carrier domain"/>
    <property type="match status" value="1"/>
</dbReference>
<reference evidence="13 14" key="1">
    <citation type="submission" date="2018-02" db="EMBL/GenBank/DDBJ databases">
        <title>Draft genome sequences of Elsinoe sp., causing black scab on jojoba.</title>
        <authorList>
            <person name="Stodart B."/>
            <person name="Jeffress S."/>
            <person name="Ash G."/>
            <person name="Arun Chinnappa K."/>
        </authorList>
    </citation>
    <scope>NUCLEOTIDE SEQUENCE [LARGE SCALE GENOMIC DNA]</scope>
    <source>
        <strain evidence="13 14">Hillstone_2</strain>
    </source>
</reference>
<dbReference type="PANTHER" id="PTHR45624">
    <property type="entry name" value="MITOCHONDRIAL BASIC AMINO ACIDS TRANSPORTER-RELATED"/>
    <property type="match status" value="1"/>
</dbReference>
<evidence type="ECO:0000256" key="3">
    <source>
        <dbReference type="ARBA" id="ARBA00022448"/>
    </source>
</evidence>
<comment type="similarity">
    <text evidence="2 11">Belongs to the mitochondrial carrier (TC 2.A.29) family.</text>
</comment>
<dbReference type="PROSITE" id="PS50920">
    <property type="entry name" value="SOLCAR"/>
    <property type="match status" value="2"/>
</dbReference>
<sequence length="306" mass="33152">MSADFWAGYLSGAAGIIIGNPLDLIKTRIQSGNSQSVLPAAPISTNAPPNSYARLGELVKGSAAPVLGYGALNALLFMSYNRSMYFMHEDPANPNSLTKTWLAGAVAGLATFVVSAPTELIKCRVQVSKRNVSSLEAAREIWRGDGFRGLYWGGGITSLRDGVGYGFYYWSYEISKRALMKSRGAENPEWMSILLCGGIAGIVTWASIFPLDVIKTRVQTQGLTTAPTSPATEATAILRQPQMRMGALQIARQAYRDEGAGVFFRGLGICSARAFIVNAVQWAVYEWIMRALTIPEARPAKIDIKT</sequence>
<evidence type="ECO:0000256" key="10">
    <source>
        <dbReference type="PROSITE-ProRule" id="PRU00282"/>
    </source>
</evidence>